<dbReference type="Pfam" id="PF00691">
    <property type="entry name" value="OmpA"/>
    <property type="match status" value="1"/>
</dbReference>
<keyword evidence="4 8" id="KW-0812">Transmembrane</keyword>
<keyword evidence="5 8" id="KW-1133">Transmembrane helix</keyword>
<dbReference type="InterPro" id="IPR006665">
    <property type="entry name" value="OmpA-like"/>
</dbReference>
<dbReference type="InterPro" id="IPR036737">
    <property type="entry name" value="OmpA-like_sf"/>
</dbReference>
<dbReference type="SUPFAM" id="SSF103088">
    <property type="entry name" value="OmpA-like"/>
    <property type="match status" value="1"/>
</dbReference>
<accession>A0A3D8P7V1</accession>
<dbReference type="OrthoDB" id="9815217at2"/>
<evidence type="ECO:0000256" key="2">
    <source>
        <dbReference type="ARBA" id="ARBA00008914"/>
    </source>
</evidence>
<evidence type="ECO:0000256" key="8">
    <source>
        <dbReference type="SAM" id="Phobius"/>
    </source>
</evidence>
<protein>
    <submittedName>
        <fullName evidence="10">Chemotaxis protein MotB</fullName>
    </submittedName>
</protein>
<dbReference type="EMBL" id="QSLN01000001">
    <property type="protein sequence ID" value="RDV84777.1"/>
    <property type="molecule type" value="Genomic_DNA"/>
</dbReference>
<dbReference type="AlphaFoldDB" id="A0A3D8P7V1"/>
<keyword evidence="3" id="KW-1003">Cell membrane</keyword>
<proteinExistence type="inferred from homology"/>
<feature type="domain" description="OmpA-like" evidence="9">
    <location>
        <begin position="124"/>
        <end position="245"/>
    </location>
</feature>
<dbReference type="PANTHER" id="PTHR30329">
    <property type="entry name" value="STATOR ELEMENT OF FLAGELLAR MOTOR COMPLEX"/>
    <property type="match status" value="1"/>
</dbReference>
<dbReference type="Pfam" id="PF13677">
    <property type="entry name" value="MotB_plug"/>
    <property type="match status" value="1"/>
</dbReference>
<dbReference type="Proteomes" id="UP000256329">
    <property type="component" value="Unassembled WGS sequence"/>
</dbReference>
<dbReference type="PANTHER" id="PTHR30329:SF21">
    <property type="entry name" value="LIPOPROTEIN YIAD-RELATED"/>
    <property type="match status" value="1"/>
</dbReference>
<dbReference type="InterPro" id="IPR050330">
    <property type="entry name" value="Bact_OuterMem_StrucFunc"/>
</dbReference>
<evidence type="ECO:0000256" key="7">
    <source>
        <dbReference type="PROSITE-ProRule" id="PRU00473"/>
    </source>
</evidence>
<sequence length="268" mass="29826">MKLPRRELAEASRERWLITYADLITLLLIFFIVLYTFSKIDAEKFAGIAEALSRALGGGAGMILEGQGPAVVSGAPEFEPGKDTRFALSGGGEESLQLEKIKAEIEKYAREKGLQAKITARIEERGLVVSVLDTVLFPIGSAELTPQAKEIVREVGKILLKMPNCVRIEGHTCDLPIHTPRYPSNWELSVARATSVVEELIHTVNFPPQRLCACGYAEYRPLVPNDSEEHRQMNRRVDFVVLRSTYQKAEPGVLPEQYLQPQSPKVTP</sequence>
<organism evidence="10 11">
    <name type="scientific">Ammonifex thiophilus</name>
    <dbReference type="NCBI Taxonomy" id="444093"/>
    <lineage>
        <taxon>Bacteria</taxon>
        <taxon>Bacillati</taxon>
        <taxon>Bacillota</taxon>
        <taxon>Clostridia</taxon>
        <taxon>Thermoanaerobacterales</taxon>
        <taxon>Thermoanaerobacteraceae</taxon>
        <taxon>Ammonifex</taxon>
    </lineage>
</organism>
<comment type="caution">
    <text evidence="10">The sequence shown here is derived from an EMBL/GenBank/DDBJ whole genome shotgun (WGS) entry which is preliminary data.</text>
</comment>
<dbReference type="CDD" id="cd07185">
    <property type="entry name" value="OmpA_C-like"/>
    <property type="match status" value="1"/>
</dbReference>
<evidence type="ECO:0000313" key="10">
    <source>
        <dbReference type="EMBL" id="RDV84777.1"/>
    </source>
</evidence>
<evidence type="ECO:0000256" key="5">
    <source>
        <dbReference type="ARBA" id="ARBA00022989"/>
    </source>
</evidence>
<evidence type="ECO:0000256" key="6">
    <source>
        <dbReference type="ARBA" id="ARBA00023136"/>
    </source>
</evidence>
<dbReference type="Gene3D" id="3.30.1330.60">
    <property type="entry name" value="OmpA-like domain"/>
    <property type="match status" value="1"/>
</dbReference>
<evidence type="ECO:0000256" key="3">
    <source>
        <dbReference type="ARBA" id="ARBA00022475"/>
    </source>
</evidence>
<dbReference type="PROSITE" id="PS51123">
    <property type="entry name" value="OMPA_2"/>
    <property type="match status" value="1"/>
</dbReference>
<dbReference type="GO" id="GO:0005886">
    <property type="term" value="C:plasma membrane"/>
    <property type="evidence" value="ECO:0007669"/>
    <property type="project" value="UniProtKB-SubCell"/>
</dbReference>
<reference evidence="10 11" key="1">
    <citation type="submission" date="2018-08" db="EMBL/GenBank/DDBJ databases">
        <title>Form III RuBisCO-mediated autotrophy in Thermodesulfobium bacteria.</title>
        <authorList>
            <person name="Toshchakov S.V."/>
            <person name="Kublanov I.V."/>
            <person name="Frolov E."/>
            <person name="Bonch-Osmolovskaya E.A."/>
            <person name="Tourova T.P."/>
            <person name="Chernych N.A."/>
            <person name="Lebedinsky A.V."/>
        </authorList>
    </citation>
    <scope>NUCLEOTIDE SEQUENCE [LARGE SCALE GENOMIC DNA]</scope>
    <source>
        <strain evidence="10 11">SR</strain>
    </source>
</reference>
<evidence type="ECO:0000256" key="1">
    <source>
        <dbReference type="ARBA" id="ARBA00004162"/>
    </source>
</evidence>
<dbReference type="InterPro" id="IPR025713">
    <property type="entry name" value="MotB-like_N_dom"/>
</dbReference>
<evidence type="ECO:0000259" key="9">
    <source>
        <dbReference type="PROSITE" id="PS51123"/>
    </source>
</evidence>
<evidence type="ECO:0000313" key="11">
    <source>
        <dbReference type="Proteomes" id="UP000256329"/>
    </source>
</evidence>
<dbReference type="RefSeq" id="WP_115791771.1">
    <property type="nucleotide sequence ID" value="NZ_QSLN01000001.1"/>
</dbReference>
<comment type="similarity">
    <text evidence="2">Belongs to the MotB family.</text>
</comment>
<gene>
    <name evidence="10" type="ORF">DXX99_01665</name>
</gene>
<comment type="subcellular location">
    <subcellularLocation>
        <location evidence="1">Cell membrane</location>
        <topology evidence="1">Single-pass membrane protein</topology>
    </subcellularLocation>
</comment>
<evidence type="ECO:0000256" key="4">
    <source>
        <dbReference type="ARBA" id="ARBA00022692"/>
    </source>
</evidence>
<keyword evidence="11" id="KW-1185">Reference proteome</keyword>
<name>A0A3D8P7V1_9THEO</name>
<keyword evidence="6 7" id="KW-0472">Membrane</keyword>
<feature type="transmembrane region" description="Helical" evidence="8">
    <location>
        <begin position="20"/>
        <end position="38"/>
    </location>
</feature>